<evidence type="ECO:0000313" key="3">
    <source>
        <dbReference type="Proteomes" id="UP001558613"/>
    </source>
</evidence>
<comment type="caution">
    <text evidence="2">The sequence shown here is derived from an EMBL/GenBank/DDBJ whole genome shotgun (WGS) entry which is preliminary data.</text>
</comment>
<name>A0ABR3NKZ2_9TELE</name>
<sequence>MALHIASTKPEVPDHLFATHYRDEEDHDDVLGTEENSPINVAEEDTVWIGFMDIVPVIGTVKEAVELVLALYEGNEAVIKQKEKAIENIVKMWTLADEVAAAAAKIPLKEKVIEIRKGMITECSKDPSKQGTKPPTAAEQTARQEKVEAIKRDMLEKIHIINPKFRGDLKEQLERSFRGEHVFNNGILKFNLNSLKEFTEKHYISELRDNEQKMKELGKHPLSPNTEKEIQTNMVVHFDKYEFYVNANGVIYGEYCRALRGTLLDVLRHRKTDDEKSTNEMKKVIDNMNKCKAYVDDMAANKWINETQNKKAKNNKNNEQRFKDVRQEVEANMFNTDRMLDWCRRVLDEVAPYFKPRQ</sequence>
<dbReference type="EMBL" id="JAYMGO010000003">
    <property type="protein sequence ID" value="KAL1277437.1"/>
    <property type="molecule type" value="Genomic_DNA"/>
</dbReference>
<gene>
    <name evidence="2" type="ORF">QQF64_024110</name>
</gene>
<protein>
    <submittedName>
        <fullName evidence="2">Uncharacterized protein</fullName>
    </submittedName>
</protein>
<proteinExistence type="predicted"/>
<organism evidence="2 3">
    <name type="scientific">Cirrhinus molitorella</name>
    <name type="common">mud carp</name>
    <dbReference type="NCBI Taxonomy" id="172907"/>
    <lineage>
        <taxon>Eukaryota</taxon>
        <taxon>Metazoa</taxon>
        <taxon>Chordata</taxon>
        <taxon>Craniata</taxon>
        <taxon>Vertebrata</taxon>
        <taxon>Euteleostomi</taxon>
        <taxon>Actinopterygii</taxon>
        <taxon>Neopterygii</taxon>
        <taxon>Teleostei</taxon>
        <taxon>Ostariophysi</taxon>
        <taxon>Cypriniformes</taxon>
        <taxon>Cyprinidae</taxon>
        <taxon>Labeoninae</taxon>
        <taxon>Labeonini</taxon>
        <taxon>Cirrhinus</taxon>
    </lineage>
</organism>
<evidence type="ECO:0000313" key="2">
    <source>
        <dbReference type="EMBL" id="KAL1277437.1"/>
    </source>
</evidence>
<dbReference type="Proteomes" id="UP001558613">
    <property type="component" value="Unassembled WGS sequence"/>
</dbReference>
<evidence type="ECO:0000256" key="1">
    <source>
        <dbReference type="SAM" id="MobiDB-lite"/>
    </source>
</evidence>
<feature type="region of interest" description="Disordered" evidence="1">
    <location>
        <begin position="123"/>
        <end position="142"/>
    </location>
</feature>
<reference evidence="2 3" key="1">
    <citation type="submission" date="2023-09" db="EMBL/GenBank/DDBJ databases">
        <authorList>
            <person name="Wang M."/>
        </authorList>
    </citation>
    <scope>NUCLEOTIDE SEQUENCE [LARGE SCALE GENOMIC DNA]</scope>
    <source>
        <strain evidence="2">GT-2023</strain>
        <tissue evidence="2">Liver</tissue>
    </source>
</reference>
<feature type="compositionally biased region" description="Polar residues" evidence="1">
    <location>
        <begin position="129"/>
        <end position="141"/>
    </location>
</feature>
<keyword evidence="3" id="KW-1185">Reference proteome</keyword>
<accession>A0ABR3NKZ2</accession>